<keyword evidence="1" id="KW-1133">Transmembrane helix</keyword>
<keyword evidence="4" id="KW-1185">Reference proteome</keyword>
<evidence type="ECO:0000256" key="1">
    <source>
        <dbReference type="SAM" id="Phobius"/>
    </source>
</evidence>
<name>A0ABZ2Y144_9FIRM</name>
<feature type="domain" description="Nucleoside transporter/FeoB GTPase Gate" evidence="2">
    <location>
        <begin position="42"/>
        <end position="148"/>
    </location>
</feature>
<feature type="transmembrane region" description="Helical" evidence="1">
    <location>
        <begin position="130"/>
        <end position="153"/>
    </location>
</feature>
<dbReference type="RefSeq" id="WP_341876052.1">
    <property type="nucleotide sequence ID" value="NZ_CP121687.1"/>
</dbReference>
<keyword evidence="1" id="KW-0812">Transmembrane</keyword>
<dbReference type="InterPro" id="IPR011642">
    <property type="entry name" value="Gate_dom"/>
</dbReference>
<sequence>MLNYLWGFMILIGIIVAAFTGTMGAVTQTAISSSKEAVQICITLLGVLAFWMGIMKIAEKSGLISGLTNRIRPILRFLFPDIPDGHEAQKYIATNLIANVLGLGWAATPPGLLAMKALQKLNLKKDEASNAMCMFLIVNISSVQLISVNIIAYRSQYGSANPSEVIGPSLLATCVSTVTAIVFGKIMERRRRS</sequence>
<gene>
    <name evidence="3" type="ORF">QBE51_09555</name>
</gene>
<evidence type="ECO:0000259" key="2">
    <source>
        <dbReference type="Pfam" id="PF07670"/>
    </source>
</evidence>
<organism evidence="3 4">
    <name type="scientific">Defluviitalea saccharophila</name>
    <dbReference type="NCBI Taxonomy" id="879970"/>
    <lineage>
        <taxon>Bacteria</taxon>
        <taxon>Bacillati</taxon>
        <taxon>Bacillota</taxon>
        <taxon>Clostridia</taxon>
        <taxon>Lachnospirales</taxon>
        <taxon>Defluviitaleaceae</taxon>
        <taxon>Defluviitalea</taxon>
    </lineage>
</organism>
<protein>
    <submittedName>
        <fullName evidence="3">Nucleoside recognition protein</fullName>
    </submittedName>
</protein>
<evidence type="ECO:0000313" key="3">
    <source>
        <dbReference type="EMBL" id="WZL69048.1"/>
    </source>
</evidence>
<feature type="transmembrane region" description="Helical" evidence="1">
    <location>
        <begin position="165"/>
        <end position="184"/>
    </location>
</feature>
<feature type="transmembrane region" description="Helical" evidence="1">
    <location>
        <begin position="38"/>
        <end position="58"/>
    </location>
</feature>
<dbReference type="Proteomes" id="UP001486565">
    <property type="component" value="Chromosome"/>
</dbReference>
<keyword evidence="1" id="KW-0472">Membrane</keyword>
<reference evidence="3 4" key="1">
    <citation type="submission" date="2023-03" db="EMBL/GenBank/DDBJ databases">
        <title>Novel Species.</title>
        <authorList>
            <person name="Ma S."/>
        </authorList>
    </citation>
    <scope>NUCLEOTIDE SEQUENCE [LARGE SCALE GENOMIC DNA]</scope>
    <source>
        <strain evidence="3 4">LIND6LT2</strain>
    </source>
</reference>
<proteinExistence type="predicted"/>
<dbReference type="EMBL" id="CP121687">
    <property type="protein sequence ID" value="WZL69048.1"/>
    <property type="molecule type" value="Genomic_DNA"/>
</dbReference>
<evidence type="ECO:0000313" key="4">
    <source>
        <dbReference type="Proteomes" id="UP001486565"/>
    </source>
</evidence>
<accession>A0ABZ2Y144</accession>
<feature type="transmembrane region" description="Helical" evidence="1">
    <location>
        <begin position="96"/>
        <end position="118"/>
    </location>
</feature>
<feature type="transmembrane region" description="Helical" evidence="1">
    <location>
        <begin position="6"/>
        <end position="26"/>
    </location>
</feature>
<dbReference type="Pfam" id="PF07670">
    <property type="entry name" value="Gate"/>
    <property type="match status" value="1"/>
</dbReference>